<dbReference type="AlphaFoldDB" id="A0A1I0D149"/>
<proteinExistence type="predicted"/>
<name>A0A1I0D149_9FIRM</name>
<protein>
    <submittedName>
        <fullName evidence="1">Uncharacterized protein</fullName>
    </submittedName>
</protein>
<dbReference type="Proteomes" id="UP000243819">
    <property type="component" value="Unassembled WGS sequence"/>
</dbReference>
<sequence length="50" mass="5828">YFENMMFFSIAIDEKCGIIDLEKLNTTDIYLQGRVKFPTGGKARELFHLI</sequence>
<accession>A0A1I0D149</accession>
<feature type="non-terminal residue" evidence="1">
    <location>
        <position position="1"/>
    </location>
</feature>
<keyword evidence="2" id="KW-1185">Reference proteome</keyword>
<dbReference type="EMBL" id="FOIF01000109">
    <property type="protein sequence ID" value="SET25130.1"/>
    <property type="molecule type" value="Genomic_DNA"/>
</dbReference>
<evidence type="ECO:0000313" key="2">
    <source>
        <dbReference type="Proteomes" id="UP000243819"/>
    </source>
</evidence>
<organism evidence="1 2">
    <name type="scientific">Anaerobranca gottschalkii DSM 13577</name>
    <dbReference type="NCBI Taxonomy" id="1120990"/>
    <lineage>
        <taxon>Bacteria</taxon>
        <taxon>Bacillati</taxon>
        <taxon>Bacillota</taxon>
        <taxon>Clostridia</taxon>
        <taxon>Eubacteriales</taxon>
        <taxon>Proteinivoracaceae</taxon>
        <taxon>Anaerobranca</taxon>
    </lineage>
</organism>
<gene>
    <name evidence="1" type="ORF">SAMN03080614_11093</name>
</gene>
<reference evidence="2" key="1">
    <citation type="submission" date="2016-10" db="EMBL/GenBank/DDBJ databases">
        <authorList>
            <person name="Varghese N."/>
            <person name="Submissions S."/>
        </authorList>
    </citation>
    <scope>NUCLEOTIDE SEQUENCE [LARGE SCALE GENOMIC DNA]</scope>
    <source>
        <strain evidence="2">DSM 13577</strain>
    </source>
</reference>
<evidence type="ECO:0000313" key="1">
    <source>
        <dbReference type="EMBL" id="SET25130.1"/>
    </source>
</evidence>